<evidence type="ECO:0000256" key="3">
    <source>
        <dbReference type="ARBA" id="ARBA00021797"/>
    </source>
</evidence>
<evidence type="ECO:0000259" key="7">
    <source>
        <dbReference type="PROSITE" id="PS51074"/>
    </source>
</evidence>
<dbReference type="RefSeq" id="XP_025370418.1">
    <property type="nucleotide sequence ID" value="XM_025517755.1"/>
</dbReference>
<dbReference type="InterPro" id="IPR036869">
    <property type="entry name" value="J_dom_sf"/>
</dbReference>
<dbReference type="Gene3D" id="1.10.287.110">
    <property type="entry name" value="DnaJ domain"/>
    <property type="match status" value="1"/>
</dbReference>
<gene>
    <name evidence="8" type="ORF">IE81DRAFT_93359</name>
</gene>
<evidence type="ECO:0000313" key="9">
    <source>
        <dbReference type="Proteomes" id="UP000245783"/>
    </source>
</evidence>
<dbReference type="UniPathway" id="UPA00559"/>
<dbReference type="EMBL" id="KZ819371">
    <property type="protein sequence ID" value="PWN43258.1"/>
    <property type="molecule type" value="Genomic_DNA"/>
</dbReference>
<dbReference type="GO" id="GO:0046872">
    <property type="term" value="F:metal ion binding"/>
    <property type="evidence" value="ECO:0007669"/>
    <property type="project" value="UniProtKB-KW"/>
</dbReference>
<keyword evidence="9" id="KW-1185">Reference proteome</keyword>
<evidence type="ECO:0000259" key="6">
    <source>
        <dbReference type="PROSITE" id="PS50076"/>
    </source>
</evidence>
<dbReference type="PROSITE" id="PS50076">
    <property type="entry name" value="DNAJ_2"/>
    <property type="match status" value="1"/>
</dbReference>
<feature type="domain" description="J" evidence="6">
    <location>
        <begin position="7"/>
        <end position="74"/>
    </location>
</feature>
<reference evidence="8 9" key="1">
    <citation type="journal article" date="2018" name="Mol. Biol. Evol.">
        <title>Broad Genomic Sampling Reveals a Smut Pathogenic Ancestry of the Fungal Clade Ustilaginomycotina.</title>
        <authorList>
            <person name="Kijpornyongpan T."/>
            <person name="Mondo S.J."/>
            <person name="Barry K."/>
            <person name="Sandor L."/>
            <person name="Lee J."/>
            <person name="Lipzen A."/>
            <person name="Pangilinan J."/>
            <person name="LaButti K."/>
            <person name="Hainaut M."/>
            <person name="Henrissat B."/>
            <person name="Grigoriev I.V."/>
            <person name="Spatafora J.W."/>
            <person name="Aime M.C."/>
        </authorList>
    </citation>
    <scope>NUCLEOTIDE SEQUENCE [LARGE SCALE GENOMIC DNA]</scope>
    <source>
        <strain evidence="8 9">MCA 4658</strain>
    </source>
</reference>
<dbReference type="Pfam" id="PF05207">
    <property type="entry name" value="Zn_ribbon_CSL"/>
    <property type="match status" value="1"/>
</dbReference>
<accession>A0A316W2E4</accession>
<evidence type="ECO:0000256" key="5">
    <source>
        <dbReference type="ARBA" id="ARBA00023004"/>
    </source>
</evidence>
<dbReference type="SUPFAM" id="SSF46565">
    <property type="entry name" value="Chaperone J-domain"/>
    <property type="match status" value="1"/>
</dbReference>
<dbReference type="GeneID" id="37039625"/>
<keyword evidence="4" id="KW-0479">Metal-binding</keyword>
<dbReference type="AlphaFoldDB" id="A0A316W2E4"/>
<comment type="similarity">
    <text evidence="2">Belongs to the DPH4 family.</text>
</comment>
<dbReference type="PANTHER" id="PTHR45090">
    <property type="entry name" value="CHAPERONE PROTEIN DNAJ 20 CHLOROPLASTIC"/>
    <property type="match status" value="1"/>
</dbReference>
<dbReference type="Proteomes" id="UP000245783">
    <property type="component" value="Unassembled WGS sequence"/>
</dbReference>
<dbReference type="Pfam" id="PF00226">
    <property type="entry name" value="DnaJ"/>
    <property type="match status" value="1"/>
</dbReference>
<dbReference type="InterPro" id="IPR001623">
    <property type="entry name" value="DnaJ_domain"/>
</dbReference>
<evidence type="ECO:0000256" key="4">
    <source>
        <dbReference type="ARBA" id="ARBA00022723"/>
    </source>
</evidence>
<evidence type="ECO:0000256" key="2">
    <source>
        <dbReference type="ARBA" id="ARBA00006169"/>
    </source>
</evidence>
<dbReference type="GO" id="GO:0017183">
    <property type="term" value="P:protein histidyl modification to diphthamide"/>
    <property type="evidence" value="ECO:0007669"/>
    <property type="project" value="UniProtKB-UniPathway"/>
</dbReference>
<dbReference type="SUPFAM" id="SSF144217">
    <property type="entry name" value="CSL zinc finger"/>
    <property type="match status" value="1"/>
</dbReference>
<keyword evidence="5" id="KW-0408">Iron</keyword>
<comment type="function">
    <text evidence="1">Required for the first step of diphthamide biosynthesis, the transfer of 3-amino-3-carboxypropyl from S-adenosyl-L-methionine to a histidine residue. Diphthamide is a post-translational modification of histidine which occurs in elongation factor 2.</text>
</comment>
<dbReference type="STRING" id="1522189.A0A316W2E4"/>
<evidence type="ECO:0000313" key="8">
    <source>
        <dbReference type="EMBL" id="PWN43258.1"/>
    </source>
</evidence>
<dbReference type="InterPro" id="IPR007872">
    <property type="entry name" value="DPH_MB_dom"/>
</dbReference>
<proteinExistence type="inferred from homology"/>
<dbReference type="InterPro" id="IPR053232">
    <property type="entry name" value="DnaJ_C/III_chloroplastic"/>
</dbReference>
<protein>
    <recommendedName>
        <fullName evidence="3">Diphthamide biosynthesis protein 4</fullName>
    </recommendedName>
</protein>
<feature type="domain" description="DPH-type MB" evidence="7">
    <location>
        <begin position="93"/>
        <end position="169"/>
    </location>
</feature>
<dbReference type="Gene3D" id="3.10.660.10">
    <property type="entry name" value="DPH Zinc finger"/>
    <property type="match status" value="1"/>
</dbReference>
<evidence type="ECO:0000256" key="1">
    <source>
        <dbReference type="ARBA" id="ARBA00003474"/>
    </source>
</evidence>
<dbReference type="PRINTS" id="PR00625">
    <property type="entry name" value="JDOMAIN"/>
</dbReference>
<dbReference type="SMART" id="SM00271">
    <property type="entry name" value="DnaJ"/>
    <property type="match status" value="1"/>
</dbReference>
<dbReference type="PROSITE" id="PS51074">
    <property type="entry name" value="DPH_MB"/>
    <property type="match status" value="1"/>
</dbReference>
<dbReference type="InParanoid" id="A0A316W2E4"/>
<dbReference type="InterPro" id="IPR036671">
    <property type="entry name" value="DPH_MB_sf"/>
</dbReference>
<dbReference type="CDD" id="cd06257">
    <property type="entry name" value="DnaJ"/>
    <property type="match status" value="1"/>
</dbReference>
<dbReference type="PANTHER" id="PTHR45090:SF4">
    <property type="entry name" value="J DOMAIN-CONTAINING PROTEIN"/>
    <property type="match status" value="1"/>
</dbReference>
<name>A0A316W2E4_9BASI</name>
<dbReference type="OrthoDB" id="445556at2759"/>
<organism evidence="8 9">
    <name type="scientific">Ceraceosorus guamensis</name>
    <dbReference type="NCBI Taxonomy" id="1522189"/>
    <lineage>
        <taxon>Eukaryota</taxon>
        <taxon>Fungi</taxon>
        <taxon>Dikarya</taxon>
        <taxon>Basidiomycota</taxon>
        <taxon>Ustilaginomycotina</taxon>
        <taxon>Exobasidiomycetes</taxon>
        <taxon>Ceraceosorales</taxon>
        <taxon>Ceraceosoraceae</taxon>
        <taxon>Ceraceosorus</taxon>
    </lineage>
</organism>
<sequence>MSQRDEDFYKLLGVERGASSYDVRAAYLAQAKLHHPDRLATGRTSESDARIRALTHAYSVLSDPQSKIDYDIQLDIHQTLCNAASSKRAESRISAVIDIDAFELLEQQDADVLHPAAPRFAHPCRCGNRYAVRADRLEQAMDSTTHDIAKQGLLVQCDGCSLVVKVTWSEDEVHDKPD</sequence>